<protein>
    <submittedName>
        <fullName evidence="3">Phosphatidate phosphatase APP1</fullName>
    </submittedName>
</protein>
<dbReference type="STRING" id="545619.SAMN04489860_0528"/>
<sequence length="365" mass="39944">MWHRGPVPSHRPDATHPADHSPSTSRRPHLAARLEDRYHRVLSRLLRSRDWRPAVLPYTGYGSAGTTSQPGSVRVMARVLLTRPRREAGRPAGERRGYRSFFSAPAPGERVDVQIAGRSVALHADRGGYLHATVDAQLEPGRHEVTYRVATGECVTGDVVVVAPGDRLGVVSDIDDTVLVTALPRPLVAAWNTFARHPSARHTVPGMADLYRGIQAAHPDAPFVYLSTGAWNTAATLRRFLQTHGFPAGPLLLTDWGPTNTGWFRSGPEHKNAELDRLVQEFPDVRWLLIGDDGQHDPEIYARAARLYPDHIAGIAIRELTPGQQLLAHGTPTALRQTHAEVVSAPDGRGLAVKLAAYLRPAPPD</sequence>
<evidence type="ECO:0000313" key="4">
    <source>
        <dbReference type="Proteomes" id="UP000185663"/>
    </source>
</evidence>
<evidence type="ECO:0000256" key="1">
    <source>
        <dbReference type="SAM" id="MobiDB-lite"/>
    </source>
</evidence>
<proteinExistence type="predicted"/>
<organism evidence="3 4">
    <name type="scientific">Paraoerskovia marina</name>
    <dbReference type="NCBI Taxonomy" id="545619"/>
    <lineage>
        <taxon>Bacteria</taxon>
        <taxon>Bacillati</taxon>
        <taxon>Actinomycetota</taxon>
        <taxon>Actinomycetes</taxon>
        <taxon>Micrococcales</taxon>
        <taxon>Cellulomonadaceae</taxon>
        <taxon>Paraoerskovia</taxon>
    </lineage>
</organism>
<dbReference type="PANTHER" id="PTHR28208:SF3">
    <property type="entry name" value="PHOSPHATIDATE PHOSPHATASE APP1"/>
    <property type="match status" value="1"/>
</dbReference>
<dbReference type="GO" id="GO:0008195">
    <property type="term" value="F:phosphatidate phosphatase activity"/>
    <property type="evidence" value="ECO:0007669"/>
    <property type="project" value="InterPro"/>
</dbReference>
<gene>
    <name evidence="3" type="ORF">SAMN04489860_0528</name>
</gene>
<dbReference type="AlphaFoldDB" id="A0A1H1NH58"/>
<reference evidence="3 4" key="1">
    <citation type="submission" date="2016-10" db="EMBL/GenBank/DDBJ databases">
        <authorList>
            <person name="de Groot N.N."/>
        </authorList>
    </citation>
    <scope>NUCLEOTIDE SEQUENCE [LARGE SCALE GENOMIC DNA]</scope>
    <source>
        <strain evidence="3 4">DSM 22126</strain>
    </source>
</reference>
<dbReference type="EMBL" id="LT629776">
    <property type="protein sequence ID" value="SDR98085.1"/>
    <property type="molecule type" value="Genomic_DNA"/>
</dbReference>
<dbReference type="PANTHER" id="PTHR28208">
    <property type="entry name" value="PHOSPHATIDATE PHOSPHATASE APP1"/>
    <property type="match status" value="1"/>
</dbReference>
<evidence type="ECO:0000259" key="2">
    <source>
        <dbReference type="Pfam" id="PF09949"/>
    </source>
</evidence>
<dbReference type="InterPro" id="IPR052935">
    <property type="entry name" value="Mg2+_PAP"/>
</dbReference>
<dbReference type="Proteomes" id="UP000185663">
    <property type="component" value="Chromosome I"/>
</dbReference>
<feature type="domain" description="Phosphatidate phosphatase APP1 catalytic" evidence="2">
    <location>
        <begin position="169"/>
        <end position="319"/>
    </location>
</feature>
<dbReference type="eggNOG" id="COG4850">
    <property type="taxonomic scope" value="Bacteria"/>
</dbReference>
<feature type="region of interest" description="Disordered" evidence="1">
    <location>
        <begin position="1"/>
        <end position="29"/>
    </location>
</feature>
<accession>A0A1H1NH58</accession>
<dbReference type="Pfam" id="PF09949">
    <property type="entry name" value="APP1_cat"/>
    <property type="match status" value="1"/>
</dbReference>
<keyword evidence="4" id="KW-1185">Reference proteome</keyword>
<feature type="compositionally biased region" description="Basic and acidic residues" evidence="1">
    <location>
        <begin position="10"/>
        <end position="19"/>
    </location>
</feature>
<dbReference type="InterPro" id="IPR019236">
    <property type="entry name" value="APP1_cat"/>
</dbReference>
<evidence type="ECO:0000313" key="3">
    <source>
        <dbReference type="EMBL" id="SDR98085.1"/>
    </source>
</evidence>
<name>A0A1H1NH58_9CELL</name>